<dbReference type="OrthoDB" id="6420127at2759"/>
<feature type="domain" description="FHA" evidence="9">
    <location>
        <begin position="76"/>
        <end position="124"/>
    </location>
</feature>
<keyword evidence="8" id="KW-0812">Transmembrane</keyword>
<feature type="region of interest" description="Disordered" evidence="7">
    <location>
        <begin position="1220"/>
        <end position="1243"/>
    </location>
</feature>
<dbReference type="SUPFAM" id="SSF52540">
    <property type="entry name" value="P-loop containing nucleoside triphosphate hydrolases"/>
    <property type="match status" value="1"/>
</dbReference>
<dbReference type="EMBL" id="BGPR01012207">
    <property type="protein sequence ID" value="GBN55042.1"/>
    <property type="molecule type" value="Genomic_DNA"/>
</dbReference>
<dbReference type="GO" id="GO:0016787">
    <property type="term" value="F:hydrolase activity"/>
    <property type="evidence" value="ECO:0007669"/>
    <property type="project" value="UniProtKB-KW"/>
</dbReference>
<dbReference type="Pfam" id="PF13086">
    <property type="entry name" value="AAA_11"/>
    <property type="match status" value="1"/>
</dbReference>
<feature type="compositionally biased region" description="Low complexity" evidence="7">
    <location>
        <begin position="747"/>
        <end position="759"/>
    </location>
</feature>
<reference evidence="10 11" key="1">
    <citation type="journal article" date="2019" name="Sci. Rep.">
        <title>Orb-weaving spider Araneus ventricosus genome elucidates the spidroin gene catalogue.</title>
        <authorList>
            <person name="Kono N."/>
            <person name="Nakamura H."/>
            <person name="Ohtoshi R."/>
            <person name="Moran D.A.P."/>
            <person name="Shinohara A."/>
            <person name="Yoshida Y."/>
            <person name="Fujiwara M."/>
            <person name="Mori M."/>
            <person name="Tomita M."/>
            <person name="Arakawa K."/>
        </authorList>
    </citation>
    <scope>NUCLEOTIDE SEQUENCE [LARGE SCALE GENOMIC DNA]</scope>
</reference>
<dbReference type="Pfam" id="PF13087">
    <property type="entry name" value="AAA_12"/>
    <property type="match status" value="1"/>
</dbReference>
<evidence type="ECO:0000256" key="8">
    <source>
        <dbReference type="SAM" id="Phobius"/>
    </source>
</evidence>
<dbReference type="GO" id="GO:0005524">
    <property type="term" value="F:ATP binding"/>
    <property type="evidence" value="ECO:0007669"/>
    <property type="project" value="UniProtKB-KW"/>
</dbReference>
<keyword evidence="11" id="KW-1185">Reference proteome</keyword>
<dbReference type="InterPro" id="IPR041679">
    <property type="entry name" value="DNA2/NAM7-like_C"/>
</dbReference>
<evidence type="ECO:0000259" key="9">
    <source>
        <dbReference type="PROSITE" id="PS50006"/>
    </source>
</evidence>
<dbReference type="PROSITE" id="PS50006">
    <property type="entry name" value="FHA_DOMAIN"/>
    <property type="match status" value="1"/>
</dbReference>
<dbReference type="InterPro" id="IPR000253">
    <property type="entry name" value="FHA_dom"/>
</dbReference>
<feature type="region of interest" description="Disordered" evidence="7">
    <location>
        <begin position="732"/>
        <end position="775"/>
    </location>
</feature>
<dbReference type="SMART" id="SM00240">
    <property type="entry name" value="FHA"/>
    <property type="match status" value="1"/>
</dbReference>
<feature type="compositionally biased region" description="Acidic residues" evidence="7">
    <location>
        <begin position="535"/>
        <end position="547"/>
    </location>
</feature>
<dbReference type="Pfam" id="PF00498">
    <property type="entry name" value="FHA"/>
    <property type="match status" value="1"/>
</dbReference>
<dbReference type="CDD" id="cd18808">
    <property type="entry name" value="SF1_C_Upf1"/>
    <property type="match status" value="1"/>
</dbReference>
<evidence type="ECO:0000256" key="3">
    <source>
        <dbReference type="ARBA" id="ARBA00022801"/>
    </source>
</evidence>
<keyword evidence="3" id="KW-0378">Hydrolase</keyword>
<keyword evidence="4 10" id="KW-0347">Helicase</keyword>
<keyword evidence="6" id="KW-0175">Coiled coil</keyword>
<sequence>MSLKINDNYIKLSLISAYYILLISPSFTKSFLFLQEIVQQPYIIEFGTVMAMDYFLKQINPANATPLIICLDTEEVTVGRSSIVSLTGFNKVSRKHARFSNKNGRWFVRDLESLNKLYVNFKEVNTDWMPLEIGDIIGFGTPSYIEDGGLVCVFAAKNRIKQEPYHEIESSNFGTKNNENDQNISRIKDDKPLPIKQELPSSDYGDYQKGMAVSKQECTLQTNLSSPSSSMLNNATNNISMNSSDIYDLNSVIAFQNKYESYSEESKPMIKIEPNETDDNGLLNVINTSSTKSLSISQKLNVENMNTYDNSENTSTCEGRFSLKNNIEEGKQQLCKDVPSNIRKTNMIFNEHCKEVGEKASLNYSIPEKKIVRSSDKLQAMIQKAKDIREEKKTNMLFNDYSKKVAEKTSLNDSIPEKKILKSSDKLQAMLQKANDMKYFHSQMKECSVKLVRCDSNYFRWPPEINLSKLFAPMDEDAKNIQRNDPKTIQKQISECHLKRKKFKESIEGNGNIVKVALNLRVSKNRILSSSSEMSSDESEYEKEDADISNGVTSDKKKIRTKSKKQPEVEKSLDTSQRNSSSLYETSQAPKISEKRKLCFVENHSTKRIKSNKRSENPSSLNDFEDLVLHSSASASGKNLDLRKKEVPCYSRDESAFCVQRDSFCSKYWTPEYNEFETGEVQERLKSNAFIRTKQTAGRTLLTDPKPMEYRSRRMRGREEWFKEKSSYSCRDSDQNERISENINEGTSYTSTNSSKSSSGQRFVSSKEHSSTVDQKCSTKLPSCQVIASSKGNTSVSSRKNSTELFSSETFTASKEHISIVNRKFSTELPSSRTITSSKGNTSVTSRKNPTELIQPVVSSRANTSVATRKNSIELFSDEALLASSENLSIVQRKNSMEVISSASVASSGENSCMENLEQTMQDKSDNSTLIKSTAGTIRMNTSPSVPRRRNSSGCRTRFLVEIQRNADETSQNKGLTAKETFPLPSEKGDCSSSVMVKPTEIINTPAFPTLEATKNEKKNSKNMNNIVTSVNLNLRIASLPAPISDSSFEDKKQMNWREQKAIGENEFSTYKPPDTTSKIESKLTKHIAKTSDTQFSPKEVLEPIFNSSFENKKQVNWKEQKAIGENELSTHKPPDATSKIESKLTKPIAKTSDTQFLPKEVFSKNDKISNDKKVAIVSPVSHDNFQPNNLSQPDSAPYFHAPIKEKITNRVHSTYILSPIKPNSKPIQSNSDSTSVEDESDSASDAKFRSRYLIKSILQWNPKWLEEQAKNKKPPPMVSKGGLVLPLRYSSFDSYIKSFYPMISLEIWECLYRESKPLWLKKEAKNAFYYTVRTNKVQHGFMELQCESVVNENLSFLPCEGNIILLGFSDIGNGLENSLFGYINCHKVESALETEKMKEWQEVPKEWQENAKVWTFSVHIKKSKKNFMIGSVSRAYGILNIKNKLQLADALVGFKDSPIQNDILRPTKEMFAFCKSISKIPRTQLIQTVSEELKKENPHSKLILINAPVATGKTGAIIGIVEKLLFSSASKIKLLLCALSDMTVDEIGLRLVELNERCSWRGNCIKFVRFGQSENIPAKLQAYTLETKVLKMFKEQNKQVFEEREKELKVLEDKINNVLFKEQLKTNNKYRFRKRNDEALKQLTDQLQSLKDRSPYRNIDPVIHATYESAILKESDVVLATLNSCMHPLMRKFYMSCNDESHACCIIDEISQCTELEVLQCLHPEINRLVLVGDLQQLQPRVSSKYAIKWGFKRSMLERISKLFSVQFSCPPPLSLTEQHRMQSQICHFSSKYFYKDELLTAADVDDRYKYSPLKPFVVYDILEREMPNPPVNIEDNEPFVIANICAQLLQTVRAASLGVIVPHEDLAALYRIPLSLGDAALKGIEVNTVENYQGLERDIIIISCINPSLFAESESFLSCEKKMNVAITRARQTLVICGHISSMTQFEHWSALINNAKLRKSFISVSSLRQIPFVIMKTICRVG</sequence>
<evidence type="ECO:0000256" key="6">
    <source>
        <dbReference type="SAM" id="Coils"/>
    </source>
</evidence>
<name>A0A4Y2PVC3_ARAVE</name>
<dbReference type="PANTHER" id="PTHR43788">
    <property type="entry name" value="DNA2/NAM7 HELICASE FAMILY MEMBER"/>
    <property type="match status" value="1"/>
</dbReference>
<feature type="coiled-coil region" evidence="6">
    <location>
        <begin position="1595"/>
        <end position="1654"/>
    </location>
</feature>
<feature type="region of interest" description="Disordered" evidence="7">
    <location>
        <begin position="529"/>
        <end position="589"/>
    </location>
</feature>
<dbReference type="InterPro" id="IPR041677">
    <property type="entry name" value="DNA2/NAM7_AAA_11"/>
</dbReference>
<evidence type="ECO:0000256" key="1">
    <source>
        <dbReference type="ARBA" id="ARBA00007913"/>
    </source>
</evidence>
<dbReference type="InterPro" id="IPR027417">
    <property type="entry name" value="P-loop_NTPase"/>
</dbReference>
<dbReference type="Gene3D" id="3.40.50.300">
    <property type="entry name" value="P-loop containing nucleotide triphosphate hydrolases"/>
    <property type="match status" value="2"/>
</dbReference>
<accession>A0A4Y2PVC3</accession>
<evidence type="ECO:0000256" key="7">
    <source>
        <dbReference type="SAM" id="MobiDB-lite"/>
    </source>
</evidence>
<comment type="caution">
    <text evidence="10">The sequence shown here is derived from an EMBL/GenBank/DDBJ whole genome shotgun (WGS) entry which is preliminary data.</text>
</comment>
<feature type="compositionally biased region" description="Polar residues" evidence="7">
    <location>
        <begin position="170"/>
        <end position="185"/>
    </location>
</feature>
<evidence type="ECO:0000256" key="5">
    <source>
        <dbReference type="ARBA" id="ARBA00022840"/>
    </source>
</evidence>
<keyword evidence="5" id="KW-0067">ATP-binding</keyword>
<dbReference type="InterPro" id="IPR050534">
    <property type="entry name" value="Coronavir_polyprotein_1ab"/>
</dbReference>
<proteinExistence type="inferred from homology"/>
<dbReference type="Gene3D" id="2.60.200.20">
    <property type="match status" value="1"/>
</dbReference>
<dbReference type="CDD" id="cd00060">
    <property type="entry name" value="FHA"/>
    <property type="match status" value="1"/>
</dbReference>
<dbReference type="SUPFAM" id="SSF49879">
    <property type="entry name" value="SMAD/FHA domain"/>
    <property type="match status" value="1"/>
</dbReference>
<dbReference type="InterPro" id="IPR008984">
    <property type="entry name" value="SMAD_FHA_dom_sf"/>
</dbReference>
<dbReference type="GO" id="GO:0043139">
    <property type="term" value="F:5'-3' DNA helicase activity"/>
    <property type="evidence" value="ECO:0007669"/>
    <property type="project" value="TreeGrafter"/>
</dbReference>
<dbReference type="InterPro" id="IPR047187">
    <property type="entry name" value="SF1_C_Upf1"/>
</dbReference>
<evidence type="ECO:0000313" key="11">
    <source>
        <dbReference type="Proteomes" id="UP000499080"/>
    </source>
</evidence>
<keyword evidence="2" id="KW-0547">Nucleotide-binding</keyword>
<feature type="region of interest" description="Disordered" evidence="7">
    <location>
        <begin position="169"/>
        <end position="202"/>
    </location>
</feature>
<dbReference type="Proteomes" id="UP000499080">
    <property type="component" value="Unassembled WGS sequence"/>
</dbReference>
<organism evidence="10 11">
    <name type="scientific">Araneus ventricosus</name>
    <name type="common">Orbweaver spider</name>
    <name type="synonym">Epeira ventricosa</name>
    <dbReference type="NCBI Taxonomy" id="182803"/>
    <lineage>
        <taxon>Eukaryota</taxon>
        <taxon>Metazoa</taxon>
        <taxon>Ecdysozoa</taxon>
        <taxon>Arthropoda</taxon>
        <taxon>Chelicerata</taxon>
        <taxon>Arachnida</taxon>
        <taxon>Araneae</taxon>
        <taxon>Araneomorphae</taxon>
        <taxon>Entelegynae</taxon>
        <taxon>Araneoidea</taxon>
        <taxon>Araneidae</taxon>
        <taxon>Araneus</taxon>
    </lineage>
</organism>
<keyword evidence="8" id="KW-0472">Membrane</keyword>
<protein>
    <submittedName>
        <fullName evidence="10">Putative helicase senataxin</fullName>
    </submittedName>
</protein>
<keyword evidence="8" id="KW-1133">Transmembrane helix</keyword>
<gene>
    <name evidence="10" type="primary">SETX_2</name>
    <name evidence="10" type="ORF">AVEN_138556_1</name>
</gene>
<feature type="transmembrane region" description="Helical" evidence="8">
    <location>
        <begin position="12"/>
        <end position="34"/>
    </location>
</feature>
<evidence type="ECO:0000313" key="10">
    <source>
        <dbReference type="EMBL" id="GBN55042.1"/>
    </source>
</evidence>
<evidence type="ECO:0000256" key="2">
    <source>
        <dbReference type="ARBA" id="ARBA00022741"/>
    </source>
</evidence>
<comment type="similarity">
    <text evidence="1">Belongs to the DNA2/NAM7 helicase family.</text>
</comment>
<evidence type="ECO:0000256" key="4">
    <source>
        <dbReference type="ARBA" id="ARBA00022806"/>
    </source>
</evidence>
<dbReference type="PANTHER" id="PTHR43788:SF16">
    <property type="entry name" value="HELICASE WITH ZINC FINGER 2"/>
    <property type="match status" value="1"/>
</dbReference>
<feature type="compositionally biased region" description="Polar residues" evidence="7">
    <location>
        <begin position="574"/>
        <end position="589"/>
    </location>
</feature>